<evidence type="ECO:0000313" key="9">
    <source>
        <dbReference type="EMBL" id="AHF01499.1"/>
    </source>
</evidence>
<dbReference type="PANTHER" id="PTHR42946:SF1">
    <property type="entry name" value="PHOSPHOGLUCOMUTASE (ALPHA-D-GLUCOSE-1,6-BISPHOSPHATE-DEPENDENT)"/>
    <property type="match status" value="1"/>
</dbReference>
<evidence type="ECO:0000259" key="8">
    <source>
        <dbReference type="Pfam" id="PF02880"/>
    </source>
</evidence>
<gene>
    <name evidence="9" type="ORF">THIAE_06775</name>
</gene>
<evidence type="ECO:0000256" key="2">
    <source>
        <dbReference type="ARBA" id="ARBA00010231"/>
    </source>
</evidence>
<evidence type="ECO:0000256" key="1">
    <source>
        <dbReference type="ARBA" id="ARBA00001946"/>
    </source>
</evidence>
<dbReference type="HOGENOM" id="CLU_016950_6_0_6"/>
<dbReference type="RefSeq" id="WP_006461032.1">
    <property type="nucleotide sequence ID" value="NZ_CP007030.1"/>
</dbReference>
<evidence type="ECO:0000259" key="6">
    <source>
        <dbReference type="Pfam" id="PF02878"/>
    </source>
</evidence>
<dbReference type="InParanoid" id="W0DWY5"/>
<keyword evidence="10" id="KW-1185">Reference proteome</keyword>
<keyword evidence="5" id="KW-0413">Isomerase</keyword>
<evidence type="ECO:0000256" key="3">
    <source>
        <dbReference type="ARBA" id="ARBA00022553"/>
    </source>
</evidence>
<dbReference type="AlphaFoldDB" id="W0DWY5"/>
<dbReference type="InterPro" id="IPR016055">
    <property type="entry name" value="A-D-PHexomutase_a/b/a-I/II/III"/>
</dbReference>
<dbReference type="OrthoDB" id="9803322at2"/>
<dbReference type="GO" id="GO:0004615">
    <property type="term" value="F:phosphomannomutase activity"/>
    <property type="evidence" value="ECO:0007669"/>
    <property type="project" value="TreeGrafter"/>
</dbReference>
<dbReference type="Proteomes" id="UP000005380">
    <property type="component" value="Chromosome"/>
</dbReference>
<dbReference type="Gene3D" id="3.30.310.50">
    <property type="entry name" value="Alpha-D-phosphohexomutase, C-terminal domain"/>
    <property type="match status" value="1"/>
</dbReference>
<reference evidence="9 10" key="1">
    <citation type="submission" date="2013-12" db="EMBL/GenBank/DDBJ databases">
        <authorList>
            <consortium name="DOE Joint Genome Institute"/>
            <person name="Kappler U."/>
            <person name="Huntemann M."/>
            <person name="Han J."/>
            <person name="Chen A."/>
            <person name="Kyrpides N."/>
            <person name="Mavromatis K."/>
            <person name="Markowitz V."/>
            <person name="Palaniappan K."/>
            <person name="Ivanova N."/>
            <person name="Schaumberg A."/>
            <person name="Pati A."/>
            <person name="Liolios K."/>
            <person name="Nordberg H.P."/>
            <person name="Cantor M.N."/>
            <person name="Hua S.X."/>
            <person name="Woyke T."/>
        </authorList>
    </citation>
    <scope>NUCLEOTIDE SEQUENCE [LARGE SCALE GENOMIC DNA]</scope>
    <source>
        <strain evidence="10">AL2</strain>
    </source>
</reference>
<dbReference type="InterPro" id="IPR005846">
    <property type="entry name" value="A-D-PHexomutase_a/b/a-III"/>
</dbReference>
<evidence type="ECO:0000313" key="10">
    <source>
        <dbReference type="Proteomes" id="UP000005380"/>
    </source>
</evidence>
<accession>W0DWY5</accession>
<organism evidence="9 10">
    <name type="scientific">Thiomicrospira aerophila AL3</name>
    <dbReference type="NCBI Taxonomy" id="717772"/>
    <lineage>
        <taxon>Bacteria</taxon>
        <taxon>Pseudomonadati</taxon>
        <taxon>Pseudomonadota</taxon>
        <taxon>Gammaproteobacteria</taxon>
        <taxon>Thiotrichales</taxon>
        <taxon>Piscirickettsiaceae</taxon>
        <taxon>Thiomicrospira</taxon>
    </lineage>
</organism>
<protein>
    <submittedName>
        <fullName evidence="9">Phosphoglucomutase</fullName>
    </submittedName>
</protein>
<dbReference type="InterPro" id="IPR005841">
    <property type="entry name" value="Alpha-D-phosphohexomutase_SF"/>
</dbReference>
<dbReference type="EMBL" id="CP007030">
    <property type="protein sequence ID" value="AHF01499.1"/>
    <property type="molecule type" value="Genomic_DNA"/>
</dbReference>
<evidence type="ECO:0000256" key="4">
    <source>
        <dbReference type="ARBA" id="ARBA00022842"/>
    </source>
</evidence>
<evidence type="ECO:0000259" key="7">
    <source>
        <dbReference type="Pfam" id="PF02879"/>
    </source>
</evidence>
<keyword evidence="3" id="KW-0597">Phosphoprotein</keyword>
<dbReference type="FunFam" id="3.40.120.10:FF:000010">
    <property type="entry name" value="phosphomannomutase/phosphoglucomutase isoform X1"/>
    <property type="match status" value="1"/>
</dbReference>
<dbReference type="InterPro" id="IPR050060">
    <property type="entry name" value="Phosphoglucosamine_mutase"/>
</dbReference>
<dbReference type="Gene3D" id="3.40.120.10">
    <property type="entry name" value="Alpha-D-Glucose-1,6-Bisphosphate, subunit A, domain 3"/>
    <property type="match status" value="3"/>
</dbReference>
<name>W0DWY5_9GAMM</name>
<comment type="cofactor">
    <cofactor evidence="1">
        <name>Mg(2+)</name>
        <dbReference type="ChEBI" id="CHEBI:18420"/>
    </cofactor>
</comment>
<dbReference type="Pfam" id="PF02880">
    <property type="entry name" value="PGM_PMM_III"/>
    <property type="match status" value="1"/>
</dbReference>
<proteinExistence type="inferred from homology"/>
<sequence>MEQASWVQLQNGSDIRGVALLGIADQPVNLTASHANSIGQAFAQWLSAKLNKPAAELKVAIGRDSRLSGPDLAQGLAEGLMATGVAVTDFGLASTPAMFMATVKPALDQDVFDGSVMITASHLPFNRNGFKFFTDAGGLDKPDIHQLLRLAAQSPHQACEQPVNTLDYMSIYAADLVNKVRQAINHPSDYHQPLKGLKIIVDAGNGAGGFFVDKVLQPLGADTQGSQFLAPDGHFPNHVPNPEDAQAMQSICAAVVHHQADLGLIFDTDVDRSAAVDEHGQAINRNRLIALMAAILLKDAPGATIVTDSVTSDGLTDFIEHQLQGKHHRFKRGYKNVINEAIRLNNQGVLTPLAIETSGHAALKDNYFLDDGAYLVTLLLIELAKAKLLNLSLTSLIATLQEPVEEQERRFHILQPDFQHYGQQVLDALTHYVAKQPGWRQVPNNYEGIRVACQADDEQGWFLLRLSLHDPVLALNVESNIAGGVDNILARLMTFMAEFKQDLTLAS</sequence>
<keyword evidence="4" id="KW-0460">Magnesium</keyword>
<dbReference type="KEGG" id="tao:THIAE_06775"/>
<feature type="domain" description="Alpha-D-phosphohexomutase alpha/beta/alpha" evidence="8">
    <location>
        <begin position="285"/>
        <end position="387"/>
    </location>
</feature>
<comment type="similarity">
    <text evidence="2">Belongs to the phosphohexose mutase family.</text>
</comment>
<dbReference type="Pfam" id="PF02879">
    <property type="entry name" value="PGM_PMM_II"/>
    <property type="match status" value="1"/>
</dbReference>
<dbReference type="SUPFAM" id="SSF53738">
    <property type="entry name" value="Phosphoglucomutase, first 3 domains"/>
    <property type="match status" value="3"/>
</dbReference>
<dbReference type="InterPro" id="IPR005845">
    <property type="entry name" value="A-D-PHexomutase_a/b/a-II"/>
</dbReference>
<dbReference type="PANTHER" id="PTHR42946">
    <property type="entry name" value="PHOSPHOHEXOSE MUTASE"/>
    <property type="match status" value="1"/>
</dbReference>
<dbReference type="GO" id="GO:0005975">
    <property type="term" value="P:carbohydrate metabolic process"/>
    <property type="evidence" value="ECO:0007669"/>
    <property type="project" value="InterPro"/>
</dbReference>
<evidence type="ECO:0000256" key="5">
    <source>
        <dbReference type="ARBA" id="ARBA00023235"/>
    </source>
</evidence>
<dbReference type="Pfam" id="PF02878">
    <property type="entry name" value="PGM_PMM_I"/>
    <property type="match status" value="1"/>
</dbReference>
<dbReference type="CDD" id="cd03089">
    <property type="entry name" value="PMM_PGM"/>
    <property type="match status" value="1"/>
</dbReference>
<dbReference type="InterPro" id="IPR005844">
    <property type="entry name" value="A-D-PHexomutase_a/b/a-I"/>
</dbReference>
<dbReference type="PRINTS" id="PR00509">
    <property type="entry name" value="PGMPMM"/>
</dbReference>
<dbReference type="STRING" id="717772.THIAE_06775"/>
<feature type="domain" description="Alpha-D-phosphohexomutase alpha/beta/alpha" evidence="6">
    <location>
        <begin position="10"/>
        <end position="146"/>
    </location>
</feature>
<dbReference type="eggNOG" id="COG1109">
    <property type="taxonomic scope" value="Bacteria"/>
</dbReference>
<feature type="domain" description="Alpha-D-phosphohexomutase alpha/beta/alpha" evidence="7">
    <location>
        <begin position="179"/>
        <end position="280"/>
    </location>
</feature>